<protein>
    <submittedName>
        <fullName evidence="3">Uncharacterized protein</fullName>
    </submittedName>
</protein>
<comment type="caution">
    <text evidence="3">The sequence shown here is derived from an EMBL/GenBank/DDBJ whole genome shotgun (WGS) entry which is preliminary data.</text>
</comment>
<reference evidence="4" key="1">
    <citation type="journal article" date="2019" name="Int. J. Syst. Evol. Microbiol.">
        <title>The Global Catalogue of Microorganisms (GCM) 10K type strain sequencing project: providing services to taxonomists for standard genome sequencing and annotation.</title>
        <authorList>
            <consortium name="The Broad Institute Genomics Platform"/>
            <consortium name="The Broad Institute Genome Sequencing Center for Infectious Disease"/>
            <person name="Wu L."/>
            <person name="Ma J."/>
        </authorList>
    </citation>
    <scope>NUCLEOTIDE SEQUENCE [LARGE SCALE GENOMIC DNA]</scope>
    <source>
        <strain evidence="4">CCUG 50347</strain>
    </source>
</reference>
<feature type="compositionally biased region" description="Low complexity" evidence="1">
    <location>
        <begin position="280"/>
        <end position="306"/>
    </location>
</feature>
<dbReference type="RefSeq" id="WP_274190970.1">
    <property type="nucleotide sequence ID" value="NZ_BAABHN010000005.1"/>
</dbReference>
<evidence type="ECO:0000256" key="1">
    <source>
        <dbReference type="SAM" id="MobiDB-lite"/>
    </source>
</evidence>
<evidence type="ECO:0000313" key="4">
    <source>
        <dbReference type="Proteomes" id="UP001595909"/>
    </source>
</evidence>
<proteinExistence type="predicted"/>
<sequence>MTATLDPVRPAHGGPAPRWSPRRLGHHRYLWWAGALLLAGVAAAIAVALDPSPEPGIADDGAVNVLTAVIVLVPILVWGLVHQLVSAIRRRVRDDVRTYGTGQPVRVRRPGPQDAGRPGDTVRYVVDVDHVPGAVTVNDRQDRGGPSVFLDDGARRLRLRARAGRMTASGADGPVFVARRSGPAGRRRWEIAVEGRRLDLEVRGTHPVPRRTLVDDEGEAWLVRLGPCRRGRVHPQARVPERLSPAAAAFVVWVCAELDAKVRAARDATLTRGSGDDGGDSTWWDTGSSGDSSGPDDSGGSSSSSD</sequence>
<evidence type="ECO:0000256" key="2">
    <source>
        <dbReference type="SAM" id="Phobius"/>
    </source>
</evidence>
<organism evidence="3 4">
    <name type="scientific">Actinomycetospora chibensis</name>
    <dbReference type="NCBI Taxonomy" id="663606"/>
    <lineage>
        <taxon>Bacteria</taxon>
        <taxon>Bacillati</taxon>
        <taxon>Actinomycetota</taxon>
        <taxon>Actinomycetes</taxon>
        <taxon>Pseudonocardiales</taxon>
        <taxon>Pseudonocardiaceae</taxon>
        <taxon>Actinomycetospora</taxon>
    </lineage>
</organism>
<name>A0ABV9RE27_9PSEU</name>
<feature type="transmembrane region" description="Helical" evidence="2">
    <location>
        <begin position="29"/>
        <end position="49"/>
    </location>
</feature>
<keyword evidence="2" id="KW-0812">Transmembrane</keyword>
<feature type="region of interest" description="Disordered" evidence="1">
    <location>
        <begin position="270"/>
        <end position="306"/>
    </location>
</feature>
<keyword evidence="2" id="KW-1133">Transmembrane helix</keyword>
<feature type="transmembrane region" description="Helical" evidence="2">
    <location>
        <begin position="61"/>
        <end position="81"/>
    </location>
</feature>
<keyword evidence="4" id="KW-1185">Reference proteome</keyword>
<evidence type="ECO:0000313" key="3">
    <source>
        <dbReference type="EMBL" id="MFC4831576.1"/>
    </source>
</evidence>
<gene>
    <name evidence="3" type="ORF">ACFPEL_04050</name>
</gene>
<dbReference type="EMBL" id="JBHSIM010000005">
    <property type="protein sequence ID" value="MFC4831576.1"/>
    <property type="molecule type" value="Genomic_DNA"/>
</dbReference>
<keyword evidence="2" id="KW-0472">Membrane</keyword>
<accession>A0ABV9RE27</accession>
<dbReference type="Proteomes" id="UP001595909">
    <property type="component" value="Unassembled WGS sequence"/>
</dbReference>